<dbReference type="InterPro" id="IPR012349">
    <property type="entry name" value="Split_barrel_FMN-bd"/>
</dbReference>
<protein>
    <submittedName>
        <fullName evidence="1">FMN-binding negative transcriptional regulator</fullName>
    </submittedName>
</protein>
<name>A0A9X3YL12_9GAMM</name>
<dbReference type="RefSeq" id="WP_263545753.1">
    <property type="nucleotide sequence ID" value="NZ_JAOVZO020000017.1"/>
</dbReference>
<dbReference type="PANTHER" id="PTHR35802:SF1">
    <property type="entry name" value="PROTEASE SYNTHASE AND SPORULATION PROTEIN PAI 2"/>
    <property type="match status" value="1"/>
</dbReference>
<dbReference type="AlphaFoldDB" id="A0A9X3YL12"/>
<dbReference type="PIRSF" id="PIRSF010372">
    <property type="entry name" value="PaiB"/>
    <property type="match status" value="1"/>
</dbReference>
<evidence type="ECO:0000313" key="2">
    <source>
        <dbReference type="Proteomes" id="UP001139971"/>
    </source>
</evidence>
<dbReference type="EMBL" id="JAOVZO020000017">
    <property type="protein sequence ID" value="MDC8013547.1"/>
    <property type="molecule type" value="Genomic_DNA"/>
</dbReference>
<organism evidence="1 2">
    <name type="scientific">Tahibacter soli</name>
    <dbReference type="NCBI Taxonomy" id="2983605"/>
    <lineage>
        <taxon>Bacteria</taxon>
        <taxon>Pseudomonadati</taxon>
        <taxon>Pseudomonadota</taxon>
        <taxon>Gammaproteobacteria</taxon>
        <taxon>Lysobacterales</taxon>
        <taxon>Rhodanobacteraceae</taxon>
        <taxon>Tahibacter</taxon>
    </lineage>
</organism>
<sequence>MYTPSAFAESRLDVLHAFVRANPFATLVTDDGDAPFASHIPLHLLQDAAHPNGVLVGHVARGNPHWRLAAAARTSLAIFAGPHAYVSPSWYPGKAAHHREVPTWNYTVVHAYGRLEAFDEPDALLRLLESLTDAREAHRTERWRVSDAPDDYVRTQLRGIVGLRLPIARIEGKWKLGQNRTVEDRVGAADGLDAEGDANAQAVGAAMREIR</sequence>
<dbReference type="SUPFAM" id="SSF50475">
    <property type="entry name" value="FMN-binding split barrel"/>
    <property type="match status" value="1"/>
</dbReference>
<comment type="caution">
    <text evidence="1">The sequence shown here is derived from an EMBL/GenBank/DDBJ whole genome shotgun (WGS) entry which is preliminary data.</text>
</comment>
<dbReference type="InterPro" id="IPR007396">
    <property type="entry name" value="TR_PAI2-type"/>
</dbReference>
<evidence type="ECO:0000313" key="1">
    <source>
        <dbReference type="EMBL" id="MDC8013547.1"/>
    </source>
</evidence>
<dbReference type="Gene3D" id="2.30.110.10">
    <property type="entry name" value="Electron Transport, Fmn-binding Protein, Chain A"/>
    <property type="match status" value="1"/>
</dbReference>
<reference evidence="1" key="1">
    <citation type="submission" date="2023-02" db="EMBL/GenBank/DDBJ databases">
        <title>Tahibacter soli sp. nov. isolated from soil.</title>
        <authorList>
            <person name="Baek J.H."/>
            <person name="Lee J.K."/>
            <person name="Choi D.G."/>
            <person name="Jeon C.O."/>
        </authorList>
    </citation>
    <scope>NUCLEOTIDE SEQUENCE</scope>
    <source>
        <strain evidence="1">BL</strain>
    </source>
</reference>
<accession>A0A9X3YL12</accession>
<dbReference type="Proteomes" id="UP001139971">
    <property type="component" value="Unassembled WGS sequence"/>
</dbReference>
<dbReference type="Pfam" id="PF04299">
    <property type="entry name" value="FMN_bind_2"/>
    <property type="match status" value="1"/>
</dbReference>
<gene>
    <name evidence="1" type="ORF">OD750_013475</name>
</gene>
<keyword evidence="2" id="KW-1185">Reference proteome</keyword>
<dbReference type="PANTHER" id="PTHR35802">
    <property type="entry name" value="PROTEASE SYNTHASE AND SPORULATION PROTEIN PAI 2"/>
    <property type="match status" value="1"/>
</dbReference>
<proteinExistence type="predicted"/>